<dbReference type="EMBL" id="JANAVB010044819">
    <property type="protein sequence ID" value="KAJ6790955.1"/>
    <property type="molecule type" value="Genomic_DNA"/>
</dbReference>
<gene>
    <name evidence="2" type="ORF">M6B38_246830</name>
</gene>
<protein>
    <submittedName>
        <fullName evidence="2">Leucine-rich repeat extensin-like protein 3</fullName>
    </submittedName>
</protein>
<dbReference type="Proteomes" id="UP001140949">
    <property type="component" value="Unassembled WGS sequence"/>
</dbReference>
<keyword evidence="3" id="KW-1185">Reference proteome</keyword>
<accession>A0AAX6DGV4</accession>
<organism evidence="2 3">
    <name type="scientific">Iris pallida</name>
    <name type="common">Sweet iris</name>
    <dbReference type="NCBI Taxonomy" id="29817"/>
    <lineage>
        <taxon>Eukaryota</taxon>
        <taxon>Viridiplantae</taxon>
        <taxon>Streptophyta</taxon>
        <taxon>Embryophyta</taxon>
        <taxon>Tracheophyta</taxon>
        <taxon>Spermatophyta</taxon>
        <taxon>Magnoliopsida</taxon>
        <taxon>Liliopsida</taxon>
        <taxon>Asparagales</taxon>
        <taxon>Iridaceae</taxon>
        <taxon>Iridoideae</taxon>
        <taxon>Irideae</taxon>
        <taxon>Iris</taxon>
    </lineage>
</organism>
<evidence type="ECO:0000313" key="2">
    <source>
        <dbReference type="EMBL" id="KAJ6790955.1"/>
    </source>
</evidence>
<name>A0AAX6DGV4_IRIPA</name>
<comment type="caution">
    <text evidence="2">The sequence shown here is derived from an EMBL/GenBank/DDBJ whole genome shotgun (WGS) entry which is preliminary data.</text>
</comment>
<proteinExistence type="predicted"/>
<evidence type="ECO:0000313" key="3">
    <source>
        <dbReference type="Proteomes" id="UP001140949"/>
    </source>
</evidence>
<keyword evidence="1" id="KW-0472">Membrane</keyword>
<reference evidence="2" key="2">
    <citation type="submission" date="2023-04" db="EMBL/GenBank/DDBJ databases">
        <authorList>
            <person name="Bruccoleri R.E."/>
            <person name="Oakeley E.J."/>
            <person name="Faust A.-M."/>
            <person name="Dessus-Babus S."/>
            <person name="Altorfer M."/>
            <person name="Burckhardt D."/>
            <person name="Oertli M."/>
            <person name="Naumann U."/>
            <person name="Petersen F."/>
            <person name="Wong J."/>
        </authorList>
    </citation>
    <scope>NUCLEOTIDE SEQUENCE</scope>
    <source>
        <strain evidence="2">GSM-AAB239-AS_SAM_17_03QT</strain>
        <tissue evidence="2">Leaf</tissue>
    </source>
</reference>
<keyword evidence="1" id="KW-1133">Transmembrane helix</keyword>
<feature type="transmembrane region" description="Helical" evidence="1">
    <location>
        <begin position="38"/>
        <end position="57"/>
    </location>
</feature>
<evidence type="ECO:0000256" key="1">
    <source>
        <dbReference type="SAM" id="Phobius"/>
    </source>
</evidence>
<reference evidence="2" key="1">
    <citation type="journal article" date="2023" name="GigaByte">
        <title>Genome assembly of the bearded iris, Iris pallida Lam.</title>
        <authorList>
            <person name="Bruccoleri R.E."/>
            <person name="Oakeley E.J."/>
            <person name="Faust A.M.E."/>
            <person name="Altorfer M."/>
            <person name="Dessus-Babus S."/>
            <person name="Burckhardt D."/>
            <person name="Oertli M."/>
            <person name="Naumann U."/>
            <person name="Petersen F."/>
            <person name="Wong J."/>
        </authorList>
    </citation>
    <scope>NUCLEOTIDE SEQUENCE</scope>
    <source>
        <strain evidence="2">GSM-AAB239-AS_SAM_17_03QT</strain>
    </source>
</reference>
<dbReference type="PROSITE" id="PS51257">
    <property type="entry name" value="PROKAR_LIPOPROTEIN"/>
    <property type="match status" value="1"/>
</dbReference>
<keyword evidence="1" id="KW-0812">Transmembrane</keyword>
<sequence>MLRMLSCVTTAITTLSCTPLCCQSPRRRTMELRLIDRFSIFCILFISKFCIFFQNKFHLFKFQFNKV</sequence>
<dbReference type="AlphaFoldDB" id="A0AAX6DGV4"/>